<gene>
    <name evidence="3" type="ORF">ACFP56_12310</name>
</gene>
<dbReference type="SUPFAM" id="SSF46955">
    <property type="entry name" value="Putative DNA-binding domain"/>
    <property type="match status" value="1"/>
</dbReference>
<dbReference type="PANTHER" id="PTHR30204">
    <property type="entry name" value="REDOX-CYCLING DRUG-SENSING TRANSCRIPTIONAL ACTIVATOR SOXR"/>
    <property type="match status" value="1"/>
</dbReference>
<name>A0ABW1V4K5_9BACL</name>
<dbReference type="Gene3D" id="1.10.1660.10">
    <property type="match status" value="1"/>
</dbReference>
<organism evidence="3 4">
    <name type="scientific">Paenibacillus septentrionalis</name>
    <dbReference type="NCBI Taxonomy" id="429342"/>
    <lineage>
        <taxon>Bacteria</taxon>
        <taxon>Bacillati</taxon>
        <taxon>Bacillota</taxon>
        <taxon>Bacilli</taxon>
        <taxon>Bacillales</taxon>
        <taxon>Paenibacillaceae</taxon>
        <taxon>Paenibacillus</taxon>
    </lineage>
</organism>
<dbReference type="InterPro" id="IPR047057">
    <property type="entry name" value="MerR_fam"/>
</dbReference>
<dbReference type="Pfam" id="PF13411">
    <property type="entry name" value="MerR_1"/>
    <property type="match status" value="1"/>
</dbReference>
<keyword evidence="1" id="KW-0238">DNA-binding</keyword>
<keyword evidence="4" id="KW-1185">Reference proteome</keyword>
<evidence type="ECO:0000313" key="3">
    <source>
        <dbReference type="EMBL" id="MFC6333403.1"/>
    </source>
</evidence>
<dbReference type="Proteomes" id="UP001596233">
    <property type="component" value="Unassembled WGS sequence"/>
</dbReference>
<proteinExistence type="predicted"/>
<dbReference type="InterPro" id="IPR000551">
    <property type="entry name" value="MerR-type_HTH_dom"/>
</dbReference>
<dbReference type="RefSeq" id="WP_379234849.1">
    <property type="nucleotide sequence ID" value="NZ_JBHSTE010000004.1"/>
</dbReference>
<dbReference type="CDD" id="cd00592">
    <property type="entry name" value="HTH_MerR-like"/>
    <property type="match status" value="1"/>
</dbReference>
<protein>
    <submittedName>
        <fullName evidence="3">MerR family transcriptional regulator</fullName>
    </submittedName>
</protein>
<dbReference type="PANTHER" id="PTHR30204:SF97">
    <property type="entry name" value="MERR FAMILY REGULATORY PROTEIN"/>
    <property type="match status" value="1"/>
</dbReference>
<dbReference type="SMART" id="SM00422">
    <property type="entry name" value="HTH_MERR"/>
    <property type="match status" value="1"/>
</dbReference>
<evidence type="ECO:0000256" key="1">
    <source>
        <dbReference type="ARBA" id="ARBA00023125"/>
    </source>
</evidence>
<dbReference type="EMBL" id="JBHSTE010000004">
    <property type="protein sequence ID" value="MFC6333403.1"/>
    <property type="molecule type" value="Genomic_DNA"/>
</dbReference>
<dbReference type="PROSITE" id="PS50937">
    <property type="entry name" value="HTH_MERR_2"/>
    <property type="match status" value="1"/>
</dbReference>
<evidence type="ECO:0000313" key="4">
    <source>
        <dbReference type="Proteomes" id="UP001596233"/>
    </source>
</evidence>
<comment type="caution">
    <text evidence="3">The sequence shown here is derived from an EMBL/GenBank/DDBJ whole genome shotgun (WGS) entry which is preliminary data.</text>
</comment>
<sequence length="147" mass="17165">MKIKQFTEKYRISSDTARYYESEGLLAPVRLGNGYRVYDERCEKTIKYILVLKQVGFSLQEIKLLLTLEQLPVSQECNIASVSVFQHKIEEVERKIQFYQSALQALRLTSDYMRDGKYAENQTKIDELVDEMYNSLVDISDDTGRTE</sequence>
<feature type="domain" description="HTH merR-type" evidence="2">
    <location>
        <begin position="1"/>
        <end position="68"/>
    </location>
</feature>
<reference evidence="4" key="1">
    <citation type="journal article" date="2019" name="Int. J. Syst. Evol. Microbiol.">
        <title>The Global Catalogue of Microorganisms (GCM) 10K type strain sequencing project: providing services to taxonomists for standard genome sequencing and annotation.</title>
        <authorList>
            <consortium name="The Broad Institute Genomics Platform"/>
            <consortium name="The Broad Institute Genome Sequencing Center for Infectious Disease"/>
            <person name="Wu L."/>
            <person name="Ma J."/>
        </authorList>
    </citation>
    <scope>NUCLEOTIDE SEQUENCE [LARGE SCALE GENOMIC DNA]</scope>
    <source>
        <strain evidence="4">PCU 280</strain>
    </source>
</reference>
<accession>A0ABW1V4K5</accession>
<evidence type="ECO:0000259" key="2">
    <source>
        <dbReference type="PROSITE" id="PS50937"/>
    </source>
</evidence>
<dbReference type="InterPro" id="IPR009061">
    <property type="entry name" value="DNA-bd_dom_put_sf"/>
</dbReference>